<evidence type="ECO:0008006" key="4">
    <source>
        <dbReference type="Google" id="ProtNLM"/>
    </source>
</evidence>
<dbReference type="Proteomes" id="UP000259273">
    <property type="component" value="Unassembled WGS sequence"/>
</dbReference>
<dbReference type="EMBL" id="DMND01000243">
    <property type="protein sequence ID" value="HAN29605.1"/>
    <property type="molecule type" value="Genomic_DNA"/>
</dbReference>
<evidence type="ECO:0000256" key="1">
    <source>
        <dbReference type="SAM" id="Phobius"/>
    </source>
</evidence>
<sequence length="273" mass="29682">MEQRQPQPPLSNTSPTSYQRLPWALCAAIILLQCSFWEAGVTGGLWKAVLAALEMALLGGLLWNGWRIRRQVYRSSETQARSRAVADLAVFGLAVCLLGDAVNRNVPARFYSYDNVVQHSYLADSVWFFFPGYALLIAAVWVATAGRVSPVWGALSLAVAAAGGGFAFSQVLLPGTATYIAWLTGAYSVLIALMLPCALWIWLAFGRSGRWVALGAALATAADGLIGHFWLYGSGYYPGIAYANFMLYFVSQALLQQLPLLAQNSYSSTPRRV</sequence>
<feature type="transmembrane region" description="Helical" evidence="1">
    <location>
        <begin position="151"/>
        <end position="173"/>
    </location>
</feature>
<feature type="transmembrane region" description="Helical" evidence="1">
    <location>
        <begin position="211"/>
        <end position="233"/>
    </location>
</feature>
<organism evidence="2 3">
    <name type="scientific">Haliea salexigens</name>
    <dbReference type="NCBI Taxonomy" id="287487"/>
    <lineage>
        <taxon>Bacteria</taxon>
        <taxon>Pseudomonadati</taxon>
        <taxon>Pseudomonadota</taxon>
        <taxon>Gammaproteobacteria</taxon>
        <taxon>Cellvibrionales</taxon>
        <taxon>Halieaceae</taxon>
        <taxon>Haliea</taxon>
    </lineage>
</organism>
<evidence type="ECO:0000313" key="3">
    <source>
        <dbReference type="Proteomes" id="UP000259273"/>
    </source>
</evidence>
<name>A0A3C1KSF3_9GAMM</name>
<feature type="transmembrane region" description="Helical" evidence="1">
    <location>
        <begin position="239"/>
        <end position="262"/>
    </location>
</feature>
<feature type="transmembrane region" description="Helical" evidence="1">
    <location>
        <begin position="84"/>
        <end position="106"/>
    </location>
</feature>
<keyword evidence="1" id="KW-0472">Membrane</keyword>
<accession>A0A3C1KSF3</accession>
<evidence type="ECO:0000313" key="2">
    <source>
        <dbReference type="EMBL" id="HAN29605.1"/>
    </source>
</evidence>
<feature type="transmembrane region" description="Helical" evidence="1">
    <location>
        <begin position="21"/>
        <end position="39"/>
    </location>
</feature>
<dbReference type="AlphaFoldDB" id="A0A3C1KSF3"/>
<reference evidence="2 3" key="1">
    <citation type="journal article" date="2018" name="Nat. Biotechnol.">
        <title>A standardized bacterial taxonomy based on genome phylogeny substantially revises the tree of life.</title>
        <authorList>
            <person name="Parks D.H."/>
            <person name="Chuvochina M."/>
            <person name="Waite D.W."/>
            <person name="Rinke C."/>
            <person name="Skarshewski A."/>
            <person name="Chaumeil P.A."/>
            <person name="Hugenholtz P."/>
        </authorList>
    </citation>
    <scope>NUCLEOTIDE SEQUENCE [LARGE SCALE GENOMIC DNA]</scope>
    <source>
        <strain evidence="2">UBA9158</strain>
    </source>
</reference>
<keyword evidence="1" id="KW-1133">Transmembrane helix</keyword>
<comment type="caution">
    <text evidence="2">The sequence shown here is derived from an EMBL/GenBank/DDBJ whole genome shotgun (WGS) entry which is preliminary data.</text>
</comment>
<feature type="transmembrane region" description="Helical" evidence="1">
    <location>
        <begin position="179"/>
        <end position="204"/>
    </location>
</feature>
<dbReference type="STRING" id="1121937.GCA_000423125_00241"/>
<gene>
    <name evidence="2" type="ORF">DCP75_18140</name>
</gene>
<feature type="transmembrane region" description="Helical" evidence="1">
    <location>
        <begin position="45"/>
        <end position="63"/>
    </location>
</feature>
<keyword evidence="1" id="KW-0812">Transmembrane</keyword>
<protein>
    <recommendedName>
        <fullName evidence="4">Lysoplasmalogenase</fullName>
    </recommendedName>
</protein>
<proteinExistence type="predicted"/>
<feature type="transmembrane region" description="Helical" evidence="1">
    <location>
        <begin position="126"/>
        <end position="144"/>
    </location>
</feature>